<organism evidence="2 3">
    <name type="scientific">Gelidibacter sediminis</name>
    <dbReference type="NCBI Taxonomy" id="1608710"/>
    <lineage>
        <taxon>Bacteria</taxon>
        <taxon>Pseudomonadati</taxon>
        <taxon>Bacteroidota</taxon>
        <taxon>Flavobacteriia</taxon>
        <taxon>Flavobacteriales</taxon>
        <taxon>Flavobacteriaceae</taxon>
        <taxon>Gelidibacter</taxon>
    </lineage>
</organism>
<feature type="chain" id="PRO_5020983545" description="GLPGLI family protein" evidence="1">
    <location>
        <begin position="19"/>
        <end position="240"/>
    </location>
</feature>
<name>A0A4R7Q693_9FLAO</name>
<protein>
    <recommendedName>
        <fullName evidence="4">GLPGLI family protein</fullName>
    </recommendedName>
</protein>
<evidence type="ECO:0008006" key="4">
    <source>
        <dbReference type="Google" id="ProtNLM"/>
    </source>
</evidence>
<evidence type="ECO:0000313" key="3">
    <source>
        <dbReference type="Proteomes" id="UP000294689"/>
    </source>
</evidence>
<proteinExistence type="predicted"/>
<reference evidence="2 3" key="1">
    <citation type="submission" date="2019-03" db="EMBL/GenBank/DDBJ databases">
        <title>Genomic Encyclopedia of Archaeal and Bacterial Type Strains, Phase II (KMG-II): from individual species to whole genera.</title>
        <authorList>
            <person name="Goeker M."/>
        </authorList>
    </citation>
    <scope>NUCLEOTIDE SEQUENCE [LARGE SCALE GENOMIC DNA]</scope>
    <source>
        <strain evidence="2 3">DSM 28135</strain>
    </source>
</reference>
<comment type="caution">
    <text evidence="2">The sequence shown here is derived from an EMBL/GenBank/DDBJ whole genome shotgun (WGS) entry which is preliminary data.</text>
</comment>
<dbReference type="EMBL" id="SOBW01000007">
    <property type="protein sequence ID" value="TDU43103.1"/>
    <property type="molecule type" value="Genomic_DNA"/>
</dbReference>
<gene>
    <name evidence="2" type="ORF">BXY82_0509</name>
</gene>
<dbReference type="AlphaFoldDB" id="A0A4R7Q693"/>
<keyword evidence="3" id="KW-1185">Reference proteome</keyword>
<keyword evidence="1" id="KW-0732">Signal</keyword>
<feature type="signal peptide" evidence="1">
    <location>
        <begin position="1"/>
        <end position="18"/>
    </location>
</feature>
<dbReference type="Proteomes" id="UP000294689">
    <property type="component" value="Unassembled WGS sequence"/>
</dbReference>
<dbReference type="OrthoDB" id="1418179at2"/>
<evidence type="ECO:0000313" key="2">
    <source>
        <dbReference type="EMBL" id="TDU43103.1"/>
    </source>
</evidence>
<evidence type="ECO:0000256" key="1">
    <source>
        <dbReference type="SAM" id="SignalP"/>
    </source>
</evidence>
<dbReference type="RefSeq" id="WP_133756594.1">
    <property type="nucleotide sequence ID" value="NZ_SOBW01000007.1"/>
</dbReference>
<accession>A0A4R7Q693</accession>
<sequence length="240" mass="26940">MKNTLLLLALFSIQISVAQPLAKVDNHTLSAMDLVLFSFGMEQPVSIGTISNTGELHFNFPNDLNFLSEEVTTNFMNDAAFTLFSKCDNSYNILSEDENIKAAPGGYISLRSKDNPYAGLLFMVTDENLVPWLESYGDVDAVLGSYFELVYMESEFNYQGDCTATITYTDDDALVTTYSYNLHLEPGFNFIEYKIESVEEHSIPSMYEENSFDKIKKPTKIAVSSSQSTAPNAKWIGKYF</sequence>